<protein>
    <submittedName>
        <fullName evidence="1">Uncharacterized protein</fullName>
    </submittedName>
</protein>
<proteinExistence type="predicted"/>
<evidence type="ECO:0000313" key="2">
    <source>
        <dbReference type="Proteomes" id="UP000286947"/>
    </source>
</evidence>
<organism evidence="1 2">
    <name type="scientific">Saezia sanguinis</name>
    <dbReference type="NCBI Taxonomy" id="1965230"/>
    <lineage>
        <taxon>Bacteria</taxon>
        <taxon>Pseudomonadati</taxon>
        <taxon>Pseudomonadota</taxon>
        <taxon>Betaproteobacteria</taxon>
        <taxon>Burkholderiales</taxon>
        <taxon>Saeziaceae</taxon>
        <taxon>Saezia</taxon>
    </lineage>
</organism>
<comment type="caution">
    <text evidence="1">The sequence shown here is derived from an EMBL/GenBank/DDBJ whole genome shotgun (WGS) entry which is preliminary data.</text>
</comment>
<name>A0A433SCL7_9BURK</name>
<dbReference type="AlphaFoldDB" id="A0A433SCL7"/>
<gene>
    <name evidence="1" type="ORF">CUZ56_01777</name>
</gene>
<evidence type="ECO:0000313" key="1">
    <source>
        <dbReference type="EMBL" id="RUS66497.1"/>
    </source>
</evidence>
<dbReference type="EMBL" id="PQSP01000004">
    <property type="protein sequence ID" value="RUS66497.1"/>
    <property type="molecule type" value="Genomic_DNA"/>
</dbReference>
<accession>A0A433SCL7</accession>
<keyword evidence="2" id="KW-1185">Reference proteome</keyword>
<reference evidence="1 2" key="1">
    <citation type="submission" date="2018-01" db="EMBL/GenBank/DDBJ databases">
        <title>Saezia sanguinis gen. nov., sp. nov., in the order Burkholderiales isolated from human blood.</title>
        <authorList>
            <person name="Medina-Pascual M.J."/>
            <person name="Valdezate S."/>
            <person name="Monzon S."/>
            <person name="Cuesta I."/>
            <person name="Carrasco G."/>
            <person name="Villalon P."/>
            <person name="Saez-Nieto J.A."/>
        </authorList>
    </citation>
    <scope>NUCLEOTIDE SEQUENCE [LARGE SCALE GENOMIC DNA]</scope>
    <source>
        <strain evidence="1 2">CNM695-12</strain>
    </source>
</reference>
<sequence>MAVMSVLFAPEQGKCGRNTQSGQCLILDSASKSEAVIVGSIKKSESQLLSKGASGVVRFVLECSQSKIMNPVVGCEVSVCCRFCRWWQGQVVGGGFVPTRASLLRTVRPGVVFFLSRCRSATMWPGNTGHNPSSCARGVWGGPEIFCS</sequence>
<dbReference type="Proteomes" id="UP000286947">
    <property type="component" value="Unassembled WGS sequence"/>
</dbReference>